<feature type="non-terminal residue" evidence="16">
    <location>
        <position position="1"/>
    </location>
</feature>
<dbReference type="SMART" id="SM00054">
    <property type="entry name" value="EFh"/>
    <property type="match status" value="4"/>
</dbReference>
<dbReference type="InterPro" id="IPR011009">
    <property type="entry name" value="Kinase-like_dom_sf"/>
</dbReference>
<dbReference type="InterPro" id="IPR018247">
    <property type="entry name" value="EF_Hand_1_Ca_BS"/>
</dbReference>
<evidence type="ECO:0000256" key="1">
    <source>
        <dbReference type="ARBA" id="ARBA00012513"/>
    </source>
</evidence>
<dbReference type="SUPFAM" id="SSF47473">
    <property type="entry name" value="EF-hand"/>
    <property type="match status" value="1"/>
</dbReference>
<dbReference type="Proteomes" id="UP000324897">
    <property type="component" value="Chromosome 4"/>
</dbReference>
<evidence type="ECO:0000256" key="9">
    <source>
        <dbReference type="ARBA" id="ARBA00022840"/>
    </source>
</evidence>
<evidence type="ECO:0000256" key="5">
    <source>
        <dbReference type="ARBA" id="ARBA00022737"/>
    </source>
</evidence>
<dbReference type="FunFam" id="1.10.510.10:FF:001864">
    <property type="entry name" value="Calcium-dependent protein kinase SK5"/>
    <property type="match status" value="1"/>
</dbReference>
<evidence type="ECO:0000256" key="13">
    <source>
        <dbReference type="SAM" id="MobiDB-lite"/>
    </source>
</evidence>
<dbReference type="OrthoDB" id="40902at2759"/>
<dbReference type="InterPro" id="IPR050205">
    <property type="entry name" value="CDPK_Ser/Thr_kinases"/>
</dbReference>
<feature type="domain" description="EF-hand" evidence="15">
    <location>
        <begin position="354"/>
        <end position="389"/>
    </location>
</feature>
<comment type="catalytic activity">
    <reaction evidence="10">
        <text>L-threonyl-[protein] + ATP = O-phospho-L-threonyl-[protein] + ADP + H(+)</text>
        <dbReference type="Rhea" id="RHEA:46608"/>
        <dbReference type="Rhea" id="RHEA-COMP:11060"/>
        <dbReference type="Rhea" id="RHEA-COMP:11605"/>
        <dbReference type="ChEBI" id="CHEBI:15378"/>
        <dbReference type="ChEBI" id="CHEBI:30013"/>
        <dbReference type="ChEBI" id="CHEBI:30616"/>
        <dbReference type="ChEBI" id="CHEBI:61977"/>
        <dbReference type="ChEBI" id="CHEBI:456216"/>
        <dbReference type="EC" id="2.7.11.1"/>
    </reaction>
</comment>
<keyword evidence="2" id="KW-0723">Serine/threonine-protein kinase</keyword>
<dbReference type="Gramene" id="TVU38873">
    <property type="protein sequence ID" value="TVU38873"/>
    <property type="gene ID" value="EJB05_12268"/>
</dbReference>
<keyword evidence="17" id="KW-1185">Reference proteome</keyword>
<dbReference type="PROSITE" id="PS50222">
    <property type="entry name" value="EF_HAND_2"/>
    <property type="match status" value="4"/>
</dbReference>
<keyword evidence="5" id="KW-0677">Repeat</keyword>
<keyword evidence="4" id="KW-0479">Metal-binding</keyword>
<dbReference type="PANTHER" id="PTHR24349">
    <property type="entry name" value="SERINE/THREONINE-PROTEIN KINASE"/>
    <property type="match status" value="1"/>
</dbReference>
<feature type="compositionally biased region" description="Polar residues" evidence="13">
    <location>
        <begin position="1"/>
        <end position="11"/>
    </location>
</feature>
<protein>
    <recommendedName>
        <fullName evidence="1">non-specific serine/threonine protein kinase</fullName>
        <ecNumber evidence="1">2.7.11.1</ecNumber>
    </recommendedName>
</protein>
<dbReference type="InterPro" id="IPR011992">
    <property type="entry name" value="EF-hand-dom_pair"/>
</dbReference>
<dbReference type="EC" id="2.7.11.1" evidence="1"/>
<dbReference type="EMBL" id="RWGY01000007">
    <property type="protein sequence ID" value="TVU38873.1"/>
    <property type="molecule type" value="Genomic_DNA"/>
</dbReference>
<dbReference type="PROSITE" id="PS00018">
    <property type="entry name" value="EF_HAND_1"/>
    <property type="match status" value="4"/>
</dbReference>
<proteinExistence type="predicted"/>
<name>A0A5J9VRR1_9POAL</name>
<keyword evidence="8" id="KW-0106">Calcium</keyword>
<dbReference type="SMART" id="SM00220">
    <property type="entry name" value="S_TKc"/>
    <property type="match status" value="1"/>
</dbReference>
<dbReference type="PROSITE" id="PS00107">
    <property type="entry name" value="PROTEIN_KINASE_ATP"/>
    <property type="match status" value="1"/>
</dbReference>
<evidence type="ECO:0000256" key="3">
    <source>
        <dbReference type="ARBA" id="ARBA00022679"/>
    </source>
</evidence>
<keyword evidence="3" id="KW-0808">Transferase</keyword>
<evidence type="ECO:0000259" key="14">
    <source>
        <dbReference type="PROSITE" id="PS50011"/>
    </source>
</evidence>
<evidence type="ECO:0000259" key="15">
    <source>
        <dbReference type="PROSITE" id="PS50222"/>
    </source>
</evidence>
<evidence type="ECO:0000256" key="8">
    <source>
        <dbReference type="ARBA" id="ARBA00022837"/>
    </source>
</evidence>
<dbReference type="Gene3D" id="1.10.510.10">
    <property type="entry name" value="Transferase(Phosphotransferase) domain 1"/>
    <property type="match status" value="1"/>
</dbReference>
<feature type="domain" description="EF-hand" evidence="15">
    <location>
        <begin position="318"/>
        <end position="353"/>
    </location>
</feature>
<keyword evidence="6 12" id="KW-0547">Nucleotide-binding</keyword>
<evidence type="ECO:0000256" key="7">
    <source>
        <dbReference type="ARBA" id="ARBA00022777"/>
    </source>
</evidence>
<comment type="catalytic activity">
    <reaction evidence="11">
        <text>L-seryl-[protein] + ATP = O-phospho-L-seryl-[protein] + ADP + H(+)</text>
        <dbReference type="Rhea" id="RHEA:17989"/>
        <dbReference type="Rhea" id="RHEA-COMP:9863"/>
        <dbReference type="Rhea" id="RHEA-COMP:11604"/>
        <dbReference type="ChEBI" id="CHEBI:15378"/>
        <dbReference type="ChEBI" id="CHEBI:29999"/>
        <dbReference type="ChEBI" id="CHEBI:30616"/>
        <dbReference type="ChEBI" id="CHEBI:83421"/>
        <dbReference type="ChEBI" id="CHEBI:456216"/>
        <dbReference type="EC" id="2.7.11.1"/>
    </reaction>
</comment>
<dbReference type="Gene3D" id="3.30.200.20">
    <property type="entry name" value="Phosphorylase Kinase, domain 1"/>
    <property type="match status" value="1"/>
</dbReference>
<evidence type="ECO:0000256" key="6">
    <source>
        <dbReference type="ARBA" id="ARBA00022741"/>
    </source>
</evidence>
<feature type="domain" description="EF-hand" evidence="15">
    <location>
        <begin position="390"/>
        <end position="424"/>
    </location>
</feature>
<comment type="caution">
    <text evidence="16">The sequence shown here is derived from an EMBL/GenBank/DDBJ whole genome shotgun (WGS) entry which is preliminary data.</text>
</comment>
<evidence type="ECO:0000256" key="11">
    <source>
        <dbReference type="ARBA" id="ARBA00048679"/>
    </source>
</evidence>
<dbReference type="PROSITE" id="PS50011">
    <property type="entry name" value="PROTEIN_KINASE_DOM"/>
    <property type="match status" value="1"/>
</dbReference>
<feature type="binding site" evidence="12">
    <location>
        <position position="114"/>
    </location>
    <ligand>
        <name>ATP</name>
        <dbReference type="ChEBI" id="CHEBI:30616"/>
    </ligand>
</feature>
<evidence type="ECO:0000256" key="10">
    <source>
        <dbReference type="ARBA" id="ARBA00047899"/>
    </source>
</evidence>
<dbReference type="AlphaFoldDB" id="A0A5J9VRR1"/>
<evidence type="ECO:0000256" key="2">
    <source>
        <dbReference type="ARBA" id="ARBA00022527"/>
    </source>
</evidence>
<dbReference type="GO" id="GO:0005509">
    <property type="term" value="F:calcium ion binding"/>
    <property type="evidence" value="ECO:0007669"/>
    <property type="project" value="InterPro"/>
</dbReference>
<dbReference type="InterPro" id="IPR017441">
    <property type="entry name" value="Protein_kinase_ATP_BS"/>
</dbReference>
<dbReference type="InterPro" id="IPR002048">
    <property type="entry name" value="EF_hand_dom"/>
</dbReference>
<feature type="domain" description="EF-hand" evidence="15">
    <location>
        <begin position="282"/>
        <end position="317"/>
    </location>
</feature>
<feature type="domain" description="Protein kinase" evidence="14">
    <location>
        <begin position="1"/>
        <end position="239"/>
    </location>
</feature>
<gene>
    <name evidence="16" type="ORF">EJB05_12268</name>
</gene>
<sequence>MGQCCSRSTAPDSGHGGTNGYGYSHQQKPVQTPSSYNPSQPQSTAEVRYTPPAMNAPVVPPVVVPPKPTGDTILGKQYEDVRSVYSLGKELGRGQFGVTYLCTEIATGRQYACKSISKRKLTSKADREDIRREIQIMQHLDIVGSAYYVAPEVLRRSYGKEIDVWSAGVILYILLSGVPPFWAETEKGIFDAILHEEIDFESQPWPSISESAKDLVRKMLTRDPKKRLTSAQVLQHPWLREGGDASDKPIDSAVLSRMKQFRAMNKLKKMALKVIASNLNEEEIKGLKQMFMNMDTDNSGTITYEELKAGLAKLGSKLSEAEVKQLMEAADVDGNGSIDYVEFITATMHRHKLERDEHLFKAFQYFDKDNSGFITRDELESALIEHEMGDESTIKDIITEVDTDNDGRINYEEFCAMMRGGMQQPMRLK</sequence>
<evidence type="ECO:0000313" key="17">
    <source>
        <dbReference type="Proteomes" id="UP000324897"/>
    </source>
</evidence>
<evidence type="ECO:0000256" key="12">
    <source>
        <dbReference type="PROSITE-ProRule" id="PRU10141"/>
    </source>
</evidence>
<dbReference type="Pfam" id="PF13499">
    <property type="entry name" value="EF-hand_7"/>
    <property type="match status" value="2"/>
</dbReference>
<evidence type="ECO:0000256" key="4">
    <source>
        <dbReference type="ARBA" id="ARBA00022723"/>
    </source>
</evidence>
<dbReference type="InterPro" id="IPR000719">
    <property type="entry name" value="Prot_kinase_dom"/>
</dbReference>
<keyword evidence="7" id="KW-0418">Kinase</keyword>
<dbReference type="Pfam" id="PF00069">
    <property type="entry name" value="Pkinase"/>
    <property type="match status" value="1"/>
</dbReference>
<dbReference type="Gene3D" id="1.10.238.10">
    <property type="entry name" value="EF-hand"/>
    <property type="match status" value="2"/>
</dbReference>
<dbReference type="FunFam" id="1.10.238.10:FF:000015">
    <property type="entry name" value="Calcium-dependent protein kinase 1"/>
    <property type="match status" value="1"/>
</dbReference>
<evidence type="ECO:0000313" key="16">
    <source>
        <dbReference type="EMBL" id="TVU38873.1"/>
    </source>
</evidence>
<reference evidence="16 17" key="1">
    <citation type="journal article" date="2019" name="Sci. Rep.">
        <title>A high-quality genome of Eragrostis curvula grass provides insights into Poaceae evolution and supports new strategies to enhance forage quality.</title>
        <authorList>
            <person name="Carballo J."/>
            <person name="Santos B.A.C.M."/>
            <person name="Zappacosta D."/>
            <person name="Garbus I."/>
            <person name="Selva J.P."/>
            <person name="Gallo C.A."/>
            <person name="Diaz A."/>
            <person name="Albertini E."/>
            <person name="Caccamo M."/>
            <person name="Echenique V."/>
        </authorList>
    </citation>
    <scope>NUCLEOTIDE SEQUENCE [LARGE SCALE GENOMIC DNA]</scope>
    <source>
        <strain evidence="17">cv. Victoria</strain>
        <tissue evidence="16">Leaf</tissue>
    </source>
</reference>
<feature type="compositionally biased region" description="Polar residues" evidence="13">
    <location>
        <begin position="24"/>
        <end position="45"/>
    </location>
</feature>
<dbReference type="GO" id="GO:0005524">
    <property type="term" value="F:ATP binding"/>
    <property type="evidence" value="ECO:0007669"/>
    <property type="project" value="UniProtKB-UniRule"/>
</dbReference>
<dbReference type="GO" id="GO:0004674">
    <property type="term" value="F:protein serine/threonine kinase activity"/>
    <property type="evidence" value="ECO:0007669"/>
    <property type="project" value="UniProtKB-KW"/>
</dbReference>
<feature type="region of interest" description="Disordered" evidence="13">
    <location>
        <begin position="1"/>
        <end position="46"/>
    </location>
</feature>
<organism evidence="16 17">
    <name type="scientific">Eragrostis curvula</name>
    <name type="common">weeping love grass</name>
    <dbReference type="NCBI Taxonomy" id="38414"/>
    <lineage>
        <taxon>Eukaryota</taxon>
        <taxon>Viridiplantae</taxon>
        <taxon>Streptophyta</taxon>
        <taxon>Embryophyta</taxon>
        <taxon>Tracheophyta</taxon>
        <taxon>Spermatophyta</taxon>
        <taxon>Magnoliopsida</taxon>
        <taxon>Liliopsida</taxon>
        <taxon>Poales</taxon>
        <taxon>Poaceae</taxon>
        <taxon>PACMAD clade</taxon>
        <taxon>Chloridoideae</taxon>
        <taxon>Eragrostideae</taxon>
        <taxon>Eragrostidinae</taxon>
        <taxon>Eragrostis</taxon>
    </lineage>
</organism>
<keyword evidence="9 12" id="KW-0067">ATP-binding</keyword>
<accession>A0A5J9VRR1</accession>
<dbReference type="SUPFAM" id="SSF56112">
    <property type="entry name" value="Protein kinase-like (PK-like)"/>
    <property type="match status" value="1"/>
</dbReference>